<accession>A0ABV7YCE2</accession>
<sequence>MPDFLEVLAGEESTRGWLTHLQARPTPDPVQLPSRDDLAPILLDLAVPHQDIDGLIARLPTPERTPDQWWLLERATAELTTTMGVIDGPPSFPRLPAELGPEGRFFFVYVFVAALPAARAFHQTRGIPADVSRRTFADLGRNLAVHRWRTGEGGLGVPFWLMNHFRGKLYDLGRLQFERVKLGGRTGASVSAAGLPYGQGDFGLSVHIPEFSGPLSPAACDSSFGAAREFFPRHFPDEPLGVAACYSWLLDPQLADYLPPESNIVRFQQRFRHSHDLADADADTMEFVFGQREPDLDKLPRDTTLQRAIVTHLRAGRHWHGGASWSPL</sequence>
<organism evidence="3 4">
    <name type="scientific">Tenggerimyces flavus</name>
    <dbReference type="NCBI Taxonomy" id="1708749"/>
    <lineage>
        <taxon>Bacteria</taxon>
        <taxon>Bacillati</taxon>
        <taxon>Actinomycetota</taxon>
        <taxon>Actinomycetes</taxon>
        <taxon>Propionibacteriales</taxon>
        <taxon>Nocardioidaceae</taxon>
        <taxon>Tenggerimyces</taxon>
    </lineage>
</organism>
<reference evidence="4" key="1">
    <citation type="journal article" date="2019" name="Int. J. Syst. Evol. Microbiol.">
        <title>The Global Catalogue of Microorganisms (GCM) 10K type strain sequencing project: providing services to taxonomists for standard genome sequencing and annotation.</title>
        <authorList>
            <consortium name="The Broad Institute Genomics Platform"/>
            <consortium name="The Broad Institute Genome Sequencing Center for Infectious Disease"/>
            <person name="Wu L."/>
            <person name="Ma J."/>
        </authorList>
    </citation>
    <scope>NUCLEOTIDE SEQUENCE [LARGE SCALE GENOMIC DNA]</scope>
    <source>
        <strain evidence="4">CGMCC 4.7241</strain>
    </source>
</reference>
<evidence type="ECO:0000259" key="2">
    <source>
        <dbReference type="Pfam" id="PF18164"/>
    </source>
</evidence>
<dbReference type="GO" id="GO:0016746">
    <property type="term" value="F:acyltransferase activity"/>
    <property type="evidence" value="ECO:0007669"/>
    <property type="project" value="UniProtKB-KW"/>
</dbReference>
<name>A0ABV7YCE2_9ACTN</name>
<gene>
    <name evidence="3" type="ORF">ACFOUW_19250</name>
</gene>
<proteinExistence type="predicted"/>
<dbReference type="Gene3D" id="3.40.630.120">
    <property type="match status" value="1"/>
</dbReference>
<protein>
    <submittedName>
        <fullName evidence="3">Acyltransferase domain-containing protein</fullName>
    </submittedName>
</protein>
<dbReference type="Proteomes" id="UP001595699">
    <property type="component" value="Unassembled WGS sequence"/>
</dbReference>
<keyword evidence="4" id="KW-1185">Reference proteome</keyword>
<keyword evidence="3" id="KW-0808">Transferase</keyword>
<feature type="domain" description="GNAT-like C-terminal" evidence="2">
    <location>
        <begin position="169"/>
        <end position="322"/>
    </location>
</feature>
<dbReference type="Pfam" id="PF18164">
    <property type="entry name" value="GNAT_C"/>
    <property type="match status" value="1"/>
</dbReference>
<evidence type="ECO:0000259" key="1">
    <source>
        <dbReference type="Pfam" id="PF18082"/>
    </source>
</evidence>
<keyword evidence="3" id="KW-0012">Acyltransferase</keyword>
<feature type="domain" description="N-acyltransferase N-terminal" evidence="1">
    <location>
        <begin position="36"/>
        <end position="167"/>
    </location>
</feature>
<dbReference type="InterPro" id="IPR041644">
    <property type="entry name" value="GNAT_C"/>
</dbReference>
<comment type="caution">
    <text evidence="3">The sequence shown here is derived from an EMBL/GenBank/DDBJ whole genome shotgun (WGS) entry which is preliminary data.</text>
</comment>
<dbReference type="InterPro" id="IPR041273">
    <property type="entry name" value="NAT_N"/>
</dbReference>
<dbReference type="EMBL" id="JBHRZH010000017">
    <property type="protein sequence ID" value="MFC3762986.1"/>
    <property type="molecule type" value="Genomic_DNA"/>
</dbReference>
<evidence type="ECO:0000313" key="3">
    <source>
        <dbReference type="EMBL" id="MFC3762986.1"/>
    </source>
</evidence>
<dbReference type="RefSeq" id="WP_205119924.1">
    <property type="nucleotide sequence ID" value="NZ_JAFBCM010000001.1"/>
</dbReference>
<evidence type="ECO:0000313" key="4">
    <source>
        <dbReference type="Proteomes" id="UP001595699"/>
    </source>
</evidence>
<dbReference type="Pfam" id="PF18082">
    <property type="entry name" value="NAT_N"/>
    <property type="match status" value="1"/>
</dbReference>